<proteinExistence type="predicted"/>
<reference evidence="1 2" key="1">
    <citation type="submission" date="2018-12" db="EMBL/GenBank/DDBJ databases">
        <title>Lysinibacillus antri sp. nov., isolated from a cave soil.</title>
        <authorList>
            <person name="Narsing Rao M.P."/>
            <person name="Zhang H."/>
            <person name="Dong Z.-Y."/>
            <person name="Niu X.-K."/>
            <person name="Zhang K."/>
            <person name="Fang B.-Z."/>
            <person name="Kang Y.-Q."/>
            <person name="Xiao M."/>
            <person name="Li W.-J."/>
        </authorList>
    </citation>
    <scope>NUCLEOTIDE SEQUENCE [LARGE SCALE GENOMIC DNA]</scope>
    <source>
        <strain evidence="1 2">SYSU K30002</strain>
    </source>
</reference>
<name>A0A3S0P5T0_9BACI</name>
<organism evidence="1 2">
    <name type="scientific">Lysinibacillus antri</name>
    <dbReference type="NCBI Taxonomy" id="2498145"/>
    <lineage>
        <taxon>Bacteria</taxon>
        <taxon>Bacillati</taxon>
        <taxon>Bacillota</taxon>
        <taxon>Bacilli</taxon>
        <taxon>Bacillales</taxon>
        <taxon>Bacillaceae</taxon>
        <taxon>Lysinibacillus</taxon>
    </lineage>
</organism>
<evidence type="ECO:0000313" key="1">
    <source>
        <dbReference type="EMBL" id="RUL55634.1"/>
    </source>
</evidence>
<protein>
    <recommendedName>
        <fullName evidence="3">Lipoprotein</fullName>
    </recommendedName>
</protein>
<dbReference type="EMBL" id="RYYR01000004">
    <property type="protein sequence ID" value="RUL55634.1"/>
    <property type="molecule type" value="Genomic_DNA"/>
</dbReference>
<evidence type="ECO:0008006" key="3">
    <source>
        <dbReference type="Google" id="ProtNLM"/>
    </source>
</evidence>
<evidence type="ECO:0000313" key="2">
    <source>
        <dbReference type="Proteomes" id="UP000287910"/>
    </source>
</evidence>
<dbReference type="AlphaFoldDB" id="A0A3S0P5T0"/>
<accession>A0A3S0P5T0</accession>
<gene>
    <name evidence="1" type="ORF">EK386_03820</name>
</gene>
<dbReference type="Proteomes" id="UP000287910">
    <property type="component" value="Unassembled WGS sequence"/>
</dbReference>
<keyword evidence="2" id="KW-1185">Reference proteome</keyword>
<comment type="caution">
    <text evidence="1">The sequence shown here is derived from an EMBL/GenBank/DDBJ whole genome shotgun (WGS) entry which is preliminary data.</text>
</comment>
<sequence>MFGILLISSILLSGCLFPEEEKAGNQIPYQDQLDAVQTAVEQFQADTGVLPIKTRDMETDIFIKYPIDFSKLVPKYMANPPTNSYEKGGIFQYIIWDAEENPTVKLVDLRAAERIRELNIYFIGTLYPTFKEKISDYIYTIDYEKIGIKEEITVPSPYSNNHLPLIVTTEGDIFVDYSVDMNLFLQDNNLKPEPGEDIRYLLVDKYPVVPAYSLPYTVDENNEPVFMYDPTKE</sequence>